<gene>
    <name evidence="1" type="ORF">TIFTF001_029876</name>
</gene>
<reference evidence="1" key="1">
    <citation type="submission" date="2023-07" db="EMBL/GenBank/DDBJ databases">
        <title>draft genome sequence of fig (Ficus carica).</title>
        <authorList>
            <person name="Takahashi T."/>
            <person name="Nishimura K."/>
        </authorList>
    </citation>
    <scope>NUCLEOTIDE SEQUENCE</scope>
</reference>
<name>A0AA88DT53_FICCA</name>
<dbReference type="Proteomes" id="UP001187192">
    <property type="component" value="Unassembled WGS sequence"/>
</dbReference>
<evidence type="ECO:0000313" key="2">
    <source>
        <dbReference type="Proteomes" id="UP001187192"/>
    </source>
</evidence>
<evidence type="ECO:0000313" key="1">
    <source>
        <dbReference type="EMBL" id="GMN60790.1"/>
    </source>
</evidence>
<dbReference type="AlphaFoldDB" id="A0AA88DT53"/>
<proteinExistence type="predicted"/>
<organism evidence="1 2">
    <name type="scientific">Ficus carica</name>
    <name type="common">Common fig</name>
    <dbReference type="NCBI Taxonomy" id="3494"/>
    <lineage>
        <taxon>Eukaryota</taxon>
        <taxon>Viridiplantae</taxon>
        <taxon>Streptophyta</taxon>
        <taxon>Embryophyta</taxon>
        <taxon>Tracheophyta</taxon>
        <taxon>Spermatophyta</taxon>
        <taxon>Magnoliopsida</taxon>
        <taxon>eudicotyledons</taxon>
        <taxon>Gunneridae</taxon>
        <taxon>Pentapetalae</taxon>
        <taxon>rosids</taxon>
        <taxon>fabids</taxon>
        <taxon>Rosales</taxon>
        <taxon>Moraceae</taxon>
        <taxon>Ficeae</taxon>
        <taxon>Ficus</taxon>
    </lineage>
</organism>
<keyword evidence="2" id="KW-1185">Reference proteome</keyword>
<sequence>MENSTGLEGGNGNKAKFIPSSFVWWYCGQMSNPLKVHTSSPSYTAEQKRVIHFHDHLPLASWRQFGGIGVKCQIRLRVILNILKSIDDKPL</sequence>
<accession>A0AA88DT53</accession>
<dbReference type="EMBL" id="BTGU01000102">
    <property type="protein sequence ID" value="GMN60790.1"/>
    <property type="molecule type" value="Genomic_DNA"/>
</dbReference>
<protein>
    <submittedName>
        <fullName evidence="1">Uncharacterized protein</fullName>
    </submittedName>
</protein>
<comment type="caution">
    <text evidence="1">The sequence shown here is derived from an EMBL/GenBank/DDBJ whole genome shotgun (WGS) entry which is preliminary data.</text>
</comment>